<organism evidence="3 4">
    <name type="scientific">Maudiozyma humilis</name>
    <name type="common">Sour dough yeast</name>
    <name type="synonym">Kazachstania humilis</name>
    <dbReference type="NCBI Taxonomy" id="51915"/>
    <lineage>
        <taxon>Eukaryota</taxon>
        <taxon>Fungi</taxon>
        <taxon>Dikarya</taxon>
        <taxon>Ascomycota</taxon>
        <taxon>Saccharomycotina</taxon>
        <taxon>Saccharomycetes</taxon>
        <taxon>Saccharomycetales</taxon>
        <taxon>Saccharomycetaceae</taxon>
        <taxon>Maudiozyma</taxon>
    </lineage>
</organism>
<proteinExistence type="predicted"/>
<feature type="transmembrane region" description="Helical" evidence="2">
    <location>
        <begin position="12"/>
        <end position="34"/>
    </location>
</feature>
<name>A0AAV5RQL5_MAUHU</name>
<reference evidence="3 4" key="1">
    <citation type="journal article" date="2023" name="Elife">
        <title>Identification of key yeast species and microbe-microbe interactions impacting larval growth of Drosophila in the wild.</title>
        <authorList>
            <person name="Mure A."/>
            <person name="Sugiura Y."/>
            <person name="Maeda R."/>
            <person name="Honda K."/>
            <person name="Sakurai N."/>
            <person name="Takahashi Y."/>
            <person name="Watada M."/>
            <person name="Katoh T."/>
            <person name="Gotoh A."/>
            <person name="Gotoh Y."/>
            <person name="Taniguchi I."/>
            <person name="Nakamura K."/>
            <person name="Hayashi T."/>
            <person name="Katayama T."/>
            <person name="Uemura T."/>
            <person name="Hattori Y."/>
        </authorList>
    </citation>
    <scope>NUCLEOTIDE SEQUENCE [LARGE SCALE GENOMIC DNA]</scope>
    <source>
        <strain evidence="3 4">KH-74</strain>
    </source>
</reference>
<sequence>MSNTLADISKTVAISSIGLYAGILTCSATITTFTPLDVVKGRLIHVWCAFGTAGSVLAAASSAAFGLNYYLSPENARDTLSLFGSLVGPLTGVMIYASTLIKCGTKPKKQENPQLPPNHPSVVGENGEIKQCPFGKGKSEENSNSNSSSECQSSLCSPINVNLMIVSTISICTFVKVVCSTVRSH</sequence>
<comment type="caution">
    <text evidence="3">The sequence shown here is derived from an EMBL/GenBank/DDBJ whole genome shotgun (WGS) entry which is preliminary data.</text>
</comment>
<feature type="transmembrane region" description="Helical" evidence="2">
    <location>
        <begin position="46"/>
        <end position="70"/>
    </location>
</feature>
<gene>
    <name evidence="3" type="ORF">DAKH74_004370</name>
</gene>
<protein>
    <submittedName>
        <fullName evidence="3">Scm4 protein</fullName>
    </submittedName>
</protein>
<evidence type="ECO:0000256" key="1">
    <source>
        <dbReference type="SAM" id="MobiDB-lite"/>
    </source>
</evidence>
<evidence type="ECO:0000256" key="2">
    <source>
        <dbReference type="SAM" id="Phobius"/>
    </source>
</evidence>
<accession>A0AAV5RQL5</accession>
<keyword evidence="2" id="KW-1133">Transmembrane helix</keyword>
<keyword evidence="4" id="KW-1185">Reference proteome</keyword>
<keyword evidence="2" id="KW-0472">Membrane</keyword>
<dbReference type="AlphaFoldDB" id="A0AAV5RQL5"/>
<evidence type="ECO:0000313" key="3">
    <source>
        <dbReference type="EMBL" id="GMM53821.1"/>
    </source>
</evidence>
<evidence type="ECO:0000313" key="4">
    <source>
        <dbReference type="Proteomes" id="UP001377567"/>
    </source>
</evidence>
<dbReference type="Proteomes" id="UP001377567">
    <property type="component" value="Unassembled WGS sequence"/>
</dbReference>
<dbReference type="EMBL" id="BTGD01000001">
    <property type="protein sequence ID" value="GMM53821.1"/>
    <property type="molecule type" value="Genomic_DNA"/>
</dbReference>
<feature type="region of interest" description="Disordered" evidence="1">
    <location>
        <begin position="107"/>
        <end position="126"/>
    </location>
</feature>
<keyword evidence="2" id="KW-0812">Transmembrane</keyword>
<feature type="transmembrane region" description="Helical" evidence="2">
    <location>
        <begin position="82"/>
        <end position="101"/>
    </location>
</feature>